<sequence>MTNLGTNITNQQMNEFVYAADIDGDGQISFDEFSKVMMAQVASPPHRRKSRRNGALRVAGKVAVVCIGTLI</sequence>
<dbReference type="InterPro" id="IPR011992">
    <property type="entry name" value="EF-hand-dom_pair"/>
</dbReference>
<dbReference type="PROSITE" id="PS00018">
    <property type="entry name" value="EF_HAND_1"/>
    <property type="match status" value="1"/>
</dbReference>
<dbReference type="InterPro" id="IPR018247">
    <property type="entry name" value="EF_Hand_1_Ca_BS"/>
</dbReference>
<accession>A0A0K9NXT5</accession>
<evidence type="ECO:0000259" key="2">
    <source>
        <dbReference type="PROSITE" id="PS50222"/>
    </source>
</evidence>
<dbReference type="OMA" id="MNEFVYA"/>
<keyword evidence="4" id="KW-1185">Reference proteome</keyword>
<reference evidence="4" key="1">
    <citation type="journal article" date="2016" name="Nature">
        <title>The genome of the seagrass Zostera marina reveals angiosperm adaptation to the sea.</title>
        <authorList>
            <person name="Olsen J.L."/>
            <person name="Rouze P."/>
            <person name="Verhelst B."/>
            <person name="Lin Y.-C."/>
            <person name="Bayer T."/>
            <person name="Collen J."/>
            <person name="Dattolo E."/>
            <person name="De Paoli E."/>
            <person name="Dittami S."/>
            <person name="Maumus F."/>
            <person name="Michel G."/>
            <person name="Kersting A."/>
            <person name="Lauritano C."/>
            <person name="Lohaus R."/>
            <person name="Toepel M."/>
            <person name="Tonon T."/>
            <person name="Vanneste K."/>
            <person name="Amirebrahimi M."/>
            <person name="Brakel J."/>
            <person name="Bostroem C."/>
            <person name="Chovatia M."/>
            <person name="Grimwood J."/>
            <person name="Jenkins J.W."/>
            <person name="Jueterbock A."/>
            <person name="Mraz A."/>
            <person name="Stam W.T."/>
            <person name="Tice H."/>
            <person name="Bornberg-Bauer E."/>
            <person name="Green P.J."/>
            <person name="Pearson G.A."/>
            <person name="Procaccini G."/>
            <person name="Duarte C.M."/>
            <person name="Schmutz J."/>
            <person name="Reusch T.B.H."/>
            <person name="Van de Peer Y."/>
        </authorList>
    </citation>
    <scope>NUCLEOTIDE SEQUENCE [LARGE SCALE GENOMIC DNA]</scope>
    <source>
        <strain evidence="4">cv. Finnish</strain>
    </source>
</reference>
<evidence type="ECO:0000313" key="4">
    <source>
        <dbReference type="Proteomes" id="UP000036987"/>
    </source>
</evidence>
<dbReference type="STRING" id="29655.A0A0K9NXT5"/>
<evidence type="ECO:0000256" key="1">
    <source>
        <dbReference type="ARBA" id="ARBA00022837"/>
    </source>
</evidence>
<dbReference type="GO" id="GO:0005509">
    <property type="term" value="F:calcium ion binding"/>
    <property type="evidence" value="ECO:0007669"/>
    <property type="project" value="InterPro"/>
</dbReference>
<gene>
    <name evidence="3" type="ORF">ZOSMA_578G00010</name>
</gene>
<proteinExistence type="predicted"/>
<dbReference type="SUPFAM" id="SSF47473">
    <property type="entry name" value="EF-hand"/>
    <property type="match status" value="1"/>
</dbReference>
<dbReference type="Pfam" id="PF13833">
    <property type="entry name" value="EF-hand_8"/>
    <property type="match status" value="1"/>
</dbReference>
<dbReference type="InterPro" id="IPR002048">
    <property type="entry name" value="EF_hand_dom"/>
</dbReference>
<dbReference type="Gene3D" id="1.10.238.10">
    <property type="entry name" value="EF-hand"/>
    <property type="match status" value="1"/>
</dbReference>
<protein>
    <recommendedName>
        <fullName evidence="2">EF-hand domain-containing protein</fullName>
    </recommendedName>
</protein>
<organism evidence="3 4">
    <name type="scientific">Zostera marina</name>
    <name type="common">Eelgrass</name>
    <dbReference type="NCBI Taxonomy" id="29655"/>
    <lineage>
        <taxon>Eukaryota</taxon>
        <taxon>Viridiplantae</taxon>
        <taxon>Streptophyta</taxon>
        <taxon>Embryophyta</taxon>
        <taxon>Tracheophyta</taxon>
        <taxon>Spermatophyta</taxon>
        <taxon>Magnoliopsida</taxon>
        <taxon>Liliopsida</taxon>
        <taxon>Zosteraceae</taxon>
        <taxon>Zostera</taxon>
    </lineage>
</organism>
<dbReference type="OrthoDB" id="26525at2759"/>
<feature type="domain" description="EF-hand" evidence="2">
    <location>
        <begin position="8"/>
        <end position="43"/>
    </location>
</feature>
<comment type="caution">
    <text evidence="3">The sequence shown here is derived from an EMBL/GenBank/DDBJ whole genome shotgun (WGS) entry which is preliminary data.</text>
</comment>
<keyword evidence="1" id="KW-0106">Calcium</keyword>
<dbReference type="CDD" id="cd00051">
    <property type="entry name" value="EFh"/>
    <property type="match status" value="1"/>
</dbReference>
<evidence type="ECO:0000313" key="3">
    <source>
        <dbReference type="EMBL" id="KMZ60745.1"/>
    </source>
</evidence>
<dbReference type="Proteomes" id="UP000036987">
    <property type="component" value="Unassembled WGS sequence"/>
</dbReference>
<dbReference type="PROSITE" id="PS50222">
    <property type="entry name" value="EF_HAND_2"/>
    <property type="match status" value="1"/>
</dbReference>
<name>A0A0K9NXT5_ZOSMR</name>
<dbReference type="AlphaFoldDB" id="A0A0K9NXT5"/>
<dbReference type="EMBL" id="LFYR01001584">
    <property type="protein sequence ID" value="KMZ60745.1"/>
    <property type="molecule type" value="Genomic_DNA"/>
</dbReference>